<dbReference type="InterPro" id="IPR043502">
    <property type="entry name" value="DNA/RNA_pol_sf"/>
</dbReference>
<dbReference type="OrthoDB" id="2344588at2759"/>
<dbReference type="AlphaFoldDB" id="A0A3M0LFI1"/>
<protein>
    <submittedName>
        <fullName evidence="1">Uncharacterized protein</fullName>
    </submittedName>
</protein>
<comment type="caution">
    <text evidence="1">The sequence shown here is derived from an EMBL/GenBank/DDBJ whole genome shotgun (WGS) entry which is preliminary data.</text>
</comment>
<sequence>MEVLEQFQRRATKLVEGLEGGVFHPSSHLHGPPLDLLQQVNVLPVLETPELDAVFQTESGYASESSLRRHGSMVSLVSGASGYSATSTSSFKKGHNLREKLAEMETFRDILCRQVDTLQKYFDACADAVSKDELQRDKVVEDDEDDFPAMRSDGDFLHNSNSSKEKLLKSNGEWRLTVDYHSLNEVTPSLNAVVPGMLEFQYELESKAAKLIQAALEKGDTPEHLQYIDDIIVWDKRAEEVFEKGEKITQILLKDVFAIKQIVETTTGCLDTYPMLHITAWNTILGLEKQVLWPHGTPERFESDNETHFKNSLIDTWAREHDMRKGVGEDEARKPYKYDCLDSENVKPVSEIELKALPRAAAWQLRARPHIPYNKPHLLKPNFRDLSSTFIYTILESSAAGGSNFYNDQLKVTCSQTQRSNGMSCLTPNVWFIPHL</sequence>
<evidence type="ECO:0000313" key="2">
    <source>
        <dbReference type="Proteomes" id="UP000269221"/>
    </source>
</evidence>
<dbReference type="InterPro" id="IPR012337">
    <property type="entry name" value="RNaseH-like_sf"/>
</dbReference>
<dbReference type="SUPFAM" id="SSF56672">
    <property type="entry name" value="DNA/RNA polymerases"/>
    <property type="match status" value="1"/>
</dbReference>
<dbReference type="EMBL" id="QRBI01000093">
    <property type="protein sequence ID" value="RMC21680.1"/>
    <property type="molecule type" value="Genomic_DNA"/>
</dbReference>
<evidence type="ECO:0000313" key="1">
    <source>
        <dbReference type="EMBL" id="RMC21680.1"/>
    </source>
</evidence>
<dbReference type="STRING" id="333673.A0A3M0LFI1"/>
<accession>A0A3M0LFI1</accession>
<keyword evidence="2" id="KW-1185">Reference proteome</keyword>
<reference evidence="1 2" key="1">
    <citation type="submission" date="2018-07" db="EMBL/GenBank/DDBJ databases">
        <title>A high quality draft genome assembly of the barn swallow (H. rustica rustica).</title>
        <authorList>
            <person name="Formenti G."/>
            <person name="Chiara M."/>
            <person name="Poveda L."/>
            <person name="Francoijs K.-J."/>
            <person name="Bonisoli-Alquati A."/>
            <person name="Canova L."/>
            <person name="Gianfranceschi L."/>
            <person name="Horner D.S."/>
            <person name="Saino N."/>
        </authorList>
    </citation>
    <scope>NUCLEOTIDE SEQUENCE [LARGE SCALE GENOMIC DNA]</scope>
    <source>
        <strain evidence="1">Chelidonia</strain>
        <tissue evidence="1">Blood</tissue>
    </source>
</reference>
<gene>
    <name evidence="1" type="ORF">DUI87_02548</name>
</gene>
<dbReference type="Proteomes" id="UP000269221">
    <property type="component" value="Unassembled WGS sequence"/>
</dbReference>
<organism evidence="1 2">
    <name type="scientific">Hirundo rustica rustica</name>
    <dbReference type="NCBI Taxonomy" id="333673"/>
    <lineage>
        <taxon>Eukaryota</taxon>
        <taxon>Metazoa</taxon>
        <taxon>Chordata</taxon>
        <taxon>Craniata</taxon>
        <taxon>Vertebrata</taxon>
        <taxon>Euteleostomi</taxon>
        <taxon>Archelosauria</taxon>
        <taxon>Archosauria</taxon>
        <taxon>Dinosauria</taxon>
        <taxon>Saurischia</taxon>
        <taxon>Theropoda</taxon>
        <taxon>Coelurosauria</taxon>
        <taxon>Aves</taxon>
        <taxon>Neognathae</taxon>
        <taxon>Neoaves</taxon>
        <taxon>Telluraves</taxon>
        <taxon>Australaves</taxon>
        <taxon>Passeriformes</taxon>
        <taxon>Sylvioidea</taxon>
        <taxon>Hirundinidae</taxon>
        <taxon>Hirundo</taxon>
    </lineage>
</organism>
<proteinExistence type="predicted"/>
<dbReference type="SUPFAM" id="SSF53098">
    <property type="entry name" value="Ribonuclease H-like"/>
    <property type="match status" value="1"/>
</dbReference>
<name>A0A3M0LFI1_HIRRU</name>